<proteinExistence type="predicted"/>
<dbReference type="AlphaFoldDB" id="A0A1U7EW17"/>
<evidence type="ECO:0000313" key="2">
    <source>
        <dbReference type="Proteomes" id="UP000002698"/>
    </source>
</evidence>
<keyword evidence="2" id="KW-1185">Reference proteome</keyword>
<dbReference type="RefSeq" id="WP_011322891.1">
    <property type="nucleotide sequence ID" value="NC_007426.1"/>
</dbReference>
<organism evidence="1 2">
    <name type="scientific">Natronomonas pharaonis (strain ATCC 35678 / DSM 2160 / CIP 103997 / JCM 8858 / NBRC 14720 / NCIMB 2260 / Gabara)</name>
    <name type="common">Halobacterium pharaonis</name>
    <dbReference type="NCBI Taxonomy" id="348780"/>
    <lineage>
        <taxon>Archaea</taxon>
        <taxon>Methanobacteriati</taxon>
        <taxon>Methanobacteriota</taxon>
        <taxon>Stenosarchaea group</taxon>
        <taxon>Halobacteria</taxon>
        <taxon>Halobacteriales</taxon>
        <taxon>Natronomonadaceae</taxon>
        <taxon>Natronomonas</taxon>
    </lineage>
</organism>
<dbReference type="STRING" id="348780.NP_2348A"/>
<dbReference type="OrthoDB" id="192786at2157"/>
<dbReference type="eggNOG" id="arCOG08166">
    <property type="taxonomic scope" value="Archaea"/>
</dbReference>
<protein>
    <submittedName>
        <fullName evidence="1">Homolog to virus protein HRPV1-VP8</fullName>
    </submittedName>
</protein>
<dbReference type="Proteomes" id="UP000002698">
    <property type="component" value="Chromosome"/>
</dbReference>
<dbReference type="EnsemblBacteria" id="CAI49265">
    <property type="protein sequence ID" value="CAI49265"/>
    <property type="gene ID" value="NP_2348A"/>
</dbReference>
<dbReference type="InterPro" id="IPR027417">
    <property type="entry name" value="P-loop_NTPase"/>
</dbReference>
<reference evidence="1 2" key="1">
    <citation type="journal article" date="2005" name="Genome Res.">
        <title>Living with two extremes: conclusions from the genome sequence of Natronomonas pharaonis.</title>
        <authorList>
            <person name="Falb M."/>
            <person name="Pfeiffer F."/>
            <person name="Palm P."/>
            <person name="Rodewald K."/>
            <person name="Hickmann V."/>
            <person name="Tittor J."/>
            <person name="Oesterhelt D."/>
        </authorList>
    </citation>
    <scope>NUCLEOTIDE SEQUENCE [LARGE SCALE GENOMIC DNA]</scope>
    <source>
        <strain evidence="2">ATCC 35678 / DSM 2160 / CIP 103997 / JCM 8858 / NBRC 14720 / NCIMB 2260 / Gabara</strain>
    </source>
</reference>
<dbReference type="GeneID" id="3701417"/>
<dbReference type="EMBL" id="CR936257">
    <property type="protein sequence ID" value="CAI49265.1"/>
    <property type="molecule type" value="Genomic_DNA"/>
</dbReference>
<sequence>MSNSGYQAAELSDKIRDGDVGAHIDSVLADDQDMGHVMLMMEKAGVDDGPLAEMLSRKGQTDMLRKARQNGDVASMNAATGLSESRVDATGYEMLLSRIEPAAQQALIKGPKGSGKTTKALDIARRLYTRFEGELSIATNIKGPDEHDDVQLVESVSEMLEWNRDTDGEKLMIGDEWSTTVNAHAGGGDARKTFSQFINALRKGRGGSTRLLVIGHEHDTDIAKILRTQSDVVIRADGKVDEGLIACATVYDGWTDYVEDDHAFQLRGLQDVPENGPWGTDTNYFAHFELDLDEPDKQIRKGKLIDDWEAYQDDATNDGDDELDPLPCRGIKDDGTDCGAITKHESGFCAHHRDQWTGDDDPRRQDE</sequence>
<dbReference type="KEGG" id="nph:NP_2348A"/>
<name>A0A1U7EW17_NATPD</name>
<gene>
    <name evidence="1" type="ordered locus">NP_2348A</name>
</gene>
<evidence type="ECO:0000313" key="1">
    <source>
        <dbReference type="EMBL" id="CAI49265.1"/>
    </source>
</evidence>
<dbReference type="HOGENOM" id="CLU_043371_0_0_2"/>
<dbReference type="Gene3D" id="3.40.50.300">
    <property type="entry name" value="P-loop containing nucleotide triphosphate hydrolases"/>
    <property type="match status" value="1"/>
</dbReference>
<accession>A0A1U7EW17</accession>